<proteinExistence type="inferred from homology"/>
<dbReference type="InterPro" id="IPR011765">
    <property type="entry name" value="Pept_M16_N"/>
</dbReference>
<comment type="similarity">
    <text evidence="1">Belongs to the peptidase M16 family.</text>
</comment>
<comment type="caution">
    <text evidence="3">The sequence shown here is derived from an EMBL/GenBank/DDBJ whole genome shotgun (WGS) entry which is preliminary data.</text>
</comment>
<dbReference type="PANTHER" id="PTHR11851">
    <property type="entry name" value="METALLOPROTEASE"/>
    <property type="match status" value="1"/>
</dbReference>
<reference evidence="3" key="1">
    <citation type="submission" date="2020-07" db="EMBL/GenBank/DDBJ databases">
        <title>Multicomponent nature underlies the extraordinary mechanical properties of spider dragline silk.</title>
        <authorList>
            <person name="Kono N."/>
            <person name="Nakamura H."/>
            <person name="Mori M."/>
            <person name="Yoshida Y."/>
            <person name="Ohtoshi R."/>
            <person name="Malay A.D."/>
            <person name="Moran D.A.P."/>
            <person name="Tomita M."/>
            <person name="Numata K."/>
            <person name="Arakawa K."/>
        </authorList>
    </citation>
    <scope>NUCLEOTIDE SEQUENCE</scope>
</reference>
<protein>
    <submittedName>
        <fullName evidence="3">Peptidase M16</fullName>
    </submittedName>
</protein>
<dbReference type="GO" id="GO:0046872">
    <property type="term" value="F:metal ion binding"/>
    <property type="evidence" value="ECO:0007669"/>
    <property type="project" value="InterPro"/>
</dbReference>
<dbReference type="InterPro" id="IPR050361">
    <property type="entry name" value="MPP/UQCRC_Complex"/>
</dbReference>
<dbReference type="Proteomes" id="UP000887116">
    <property type="component" value="Unassembled WGS sequence"/>
</dbReference>
<dbReference type="EMBL" id="BMAO01006554">
    <property type="protein sequence ID" value="GFR09506.1"/>
    <property type="molecule type" value="Genomic_DNA"/>
</dbReference>
<feature type="domain" description="Peptidase M16 N-terminal" evidence="2">
    <location>
        <begin position="5"/>
        <end position="71"/>
    </location>
</feature>
<name>A0A8X6LG24_TRICU</name>
<dbReference type="OrthoDB" id="6417216at2759"/>
<dbReference type="SUPFAM" id="SSF63411">
    <property type="entry name" value="LuxS/MPP-like metallohydrolase"/>
    <property type="match status" value="1"/>
</dbReference>
<gene>
    <name evidence="3" type="primary">COM42_05455</name>
    <name evidence="3" type="ORF">TNCT_370481</name>
</gene>
<dbReference type="InterPro" id="IPR011249">
    <property type="entry name" value="Metalloenz_LuxS/M16"/>
</dbReference>
<keyword evidence="4" id="KW-1185">Reference proteome</keyword>
<dbReference type="Pfam" id="PF00675">
    <property type="entry name" value="Peptidase_M16"/>
    <property type="match status" value="1"/>
</dbReference>
<dbReference type="Gene3D" id="3.30.830.10">
    <property type="entry name" value="Metalloenzyme, LuxS/M16 peptidase-like"/>
    <property type="match status" value="1"/>
</dbReference>
<evidence type="ECO:0000313" key="4">
    <source>
        <dbReference type="Proteomes" id="UP000887116"/>
    </source>
</evidence>
<dbReference type="AlphaFoldDB" id="A0A8X6LG24"/>
<sequence>MDDPIGKAGLAHYFEHLMFETTGKFTDIEATMSSIGAQFNAFTTKEYTCYYELVLKNDLPLAMEVEADRMGNLMLPKIK</sequence>
<evidence type="ECO:0000259" key="2">
    <source>
        <dbReference type="Pfam" id="PF00675"/>
    </source>
</evidence>
<accession>A0A8X6LG24</accession>
<dbReference type="PANTHER" id="PTHR11851:SF49">
    <property type="entry name" value="MITOCHONDRIAL-PROCESSING PEPTIDASE SUBUNIT ALPHA"/>
    <property type="match status" value="1"/>
</dbReference>
<organism evidence="3 4">
    <name type="scientific">Trichonephila clavata</name>
    <name type="common">Joro spider</name>
    <name type="synonym">Nephila clavata</name>
    <dbReference type="NCBI Taxonomy" id="2740835"/>
    <lineage>
        <taxon>Eukaryota</taxon>
        <taxon>Metazoa</taxon>
        <taxon>Ecdysozoa</taxon>
        <taxon>Arthropoda</taxon>
        <taxon>Chelicerata</taxon>
        <taxon>Arachnida</taxon>
        <taxon>Araneae</taxon>
        <taxon>Araneomorphae</taxon>
        <taxon>Entelegynae</taxon>
        <taxon>Araneoidea</taxon>
        <taxon>Nephilidae</taxon>
        <taxon>Trichonephila</taxon>
    </lineage>
</organism>
<evidence type="ECO:0000256" key="1">
    <source>
        <dbReference type="ARBA" id="ARBA00007261"/>
    </source>
</evidence>
<evidence type="ECO:0000313" key="3">
    <source>
        <dbReference type="EMBL" id="GFR09506.1"/>
    </source>
</evidence>